<dbReference type="SUPFAM" id="SSF56300">
    <property type="entry name" value="Metallo-dependent phosphatases"/>
    <property type="match status" value="1"/>
</dbReference>
<feature type="domain" description="Putative 5'-nucleotidase C-terminal" evidence="4">
    <location>
        <begin position="551"/>
        <end position="655"/>
    </location>
</feature>
<dbReference type="GO" id="GO:0005576">
    <property type="term" value="C:extracellular region"/>
    <property type="evidence" value="ECO:0007669"/>
    <property type="project" value="UniProtKB-ARBA"/>
</dbReference>
<organism evidence="5 6">
    <name type="scientific">Knufia fluminis</name>
    <dbReference type="NCBI Taxonomy" id="191047"/>
    <lineage>
        <taxon>Eukaryota</taxon>
        <taxon>Fungi</taxon>
        <taxon>Dikarya</taxon>
        <taxon>Ascomycota</taxon>
        <taxon>Pezizomycotina</taxon>
        <taxon>Eurotiomycetes</taxon>
        <taxon>Chaetothyriomycetidae</taxon>
        <taxon>Chaetothyriales</taxon>
        <taxon>Trichomeriaceae</taxon>
        <taxon>Knufia</taxon>
    </lineage>
</organism>
<dbReference type="GO" id="GO:0005829">
    <property type="term" value="C:cytosol"/>
    <property type="evidence" value="ECO:0007669"/>
    <property type="project" value="TreeGrafter"/>
</dbReference>
<comment type="caution">
    <text evidence="5">The sequence shown here is derived from an EMBL/GenBank/DDBJ whole genome shotgun (WGS) entry which is preliminary data.</text>
</comment>
<dbReference type="EMBL" id="JAKLMC020000003">
    <property type="protein sequence ID" value="KAK5957204.1"/>
    <property type="molecule type" value="Genomic_DNA"/>
</dbReference>
<keyword evidence="2" id="KW-0732">Signal</keyword>
<dbReference type="Pfam" id="PF21953">
    <property type="entry name" value="NadN_nucleosid_C"/>
    <property type="match status" value="2"/>
</dbReference>
<feature type="chain" id="PRO_5042984969" description="Calcineurin-like phosphoesterase domain-containing protein" evidence="2">
    <location>
        <begin position="20"/>
        <end position="758"/>
    </location>
</feature>
<dbReference type="InterPro" id="IPR029052">
    <property type="entry name" value="Metallo-depent_PP-like"/>
</dbReference>
<dbReference type="CDD" id="cd07407">
    <property type="entry name" value="MPP_YHR202W_N"/>
    <property type="match status" value="1"/>
</dbReference>
<feature type="compositionally biased region" description="Low complexity" evidence="1">
    <location>
        <begin position="559"/>
        <end position="570"/>
    </location>
</feature>
<feature type="signal peptide" evidence="2">
    <location>
        <begin position="1"/>
        <end position="19"/>
    </location>
</feature>
<evidence type="ECO:0000313" key="5">
    <source>
        <dbReference type="EMBL" id="KAK5957204.1"/>
    </source>
</evidence>
<reference evidence="5 6" key="1">
    <citation type="submission" date="2022-12" db="EMBL/GenBank/DDBJ databases">
        <title>Genomic features and morphological characterization of a novel Knufia sp. strain isolated from spacecraft assembly facility.</title>
        <authorList>
            <person name="Teixeira M."/>
            <person name="Chander A.M."/>
            <person name="Stajich J.E."/>
            <person name="Venkateswaran K."/>
        </authorList>
    </citation>
    <scope>NUCLEOTIDE SEQUENCE [LARGE SCALE GENOMIC DNA]</scope>
    <source>
        <strain evidence="5 6">FJI-L2-BK-P2</strain>
    </source>
</reference>
<feature type="domain" description="Putative 5'-nucleotidase C-terminal" evidence="4">
    <location>
        <begin position="357"/>
        <end position="497"/>
    </location>
</feature>
<evidence type="ECO:0000259" key="3">
    <source>
        <dbReference type="Pfam" id="PF00149"/>
    </source>
</evidence>
<dbReference type="InterPro" id="IPR004843">
    <property type="entry name" value="Calcineurin-like_PHP"/>
</dbReference>
<name>A0AAN8EJQ5_9EURO</name>
<sequence length="758" mass="85074">MRLHKVAAALSACITTIQAIQPGAAPAQEAPLRDLELGDLNFLHTTDTHGWHAGHLLEPSFSADWGDYISFTEHMREKLEAEGRDLLVIDTGDRIEGNGLYDASNPRGEYTFGIFSQQHIDILCSGNHELYKNSSAEDDYTKLVPAYKDNYLASNLEIIDPKTRQVEPLAPRYRTFTTKHGVKIMAFGFIFDFTRNDKNTIVIPVEQAVKYPWFQTAIATADIDLFVVIGHVALRSQEFEVIHRAIRTVKPNTPIQFFGGHYHIRDYRIFDNKAHALASGRFMETIGFQSITNLKSDTDNITFARRYIDNNLHSLMHHSNTTPSTFPTPLGLNTSRMITHARTALNLDQTFGCAPNTYWMSRTPYPFPTSIFTLLTEHIFPSIINPHRRNATRLILTNTGAIRFDIFAGPFTRDSTYIVSPFTSNLSFIPDVPYRLARHLLPILNGQDPQTGDLAFTGSTINNPTITSYLTELPPPEQQSRNAALLYHAAQQQSQSRSYRPTTQEQLDLNDAMSNDPAWEKFLQAQNNNDATALEAAVLELTQRFSSKIADSYSRQRFSPPSLSSLASDSPTHDHNHDHKAHLGTKEVLTPGYTTHDDLGDTGDDTLRSPITFYDVPNCVQAVMPGTHVYNSVKDAEENGVVDLVFNHFLAPYVLTILNTLSTEQTSTPSPSSSPTLIEMEQEGDGDVEDRIVEDRIVTAEAEVEAQVQARKYTEDDITNYIPGETFTSLLAKWVSENWKENCKEEDELKRGDLQGGQ</sequence>
<feature type="region of interest" description="Disordered" evidence="1">
    <location>
        <begin position="555"/>
        <end position="592"/>
    </location>
</feature>
<dbReference type="InterPro" id="IPR006179">
    <property type="entry name" value="5_nucleotidase/apyrase"/>
</dbReference>
<dbReference type="Pfam" id="PF00149">
    <property type="entry name" value="Metallophos"/>
    <property type="match status" value="1"/>
</dbReference>
<dbReference type="PANTHER" id="PTHR11575">
    <property type="entry name" value="5'-NUCLEOTIDASE-RELATED"/>
    <property type="match status" value="1"/>
</dbReference>
<dbReference type="InterPro" id="IPR053828">
    <property type="entry name" value="Nucleosidase_C"/>
</dbReference>
<dbReference type="InterPro" id="IPR036907">
    <property type="entry name" value="5'-Nucleotdase_C_sf"/>
</dbReference>
<dbReference type="FunFam" id="3.60.21.10:FF:000043">
    <property type="entry name" value="Ser/Thr protein phosphatase family"/>
    <property type="match status" value="1"/>
</dbReference>
<feature type="domain" description="Calcineurin-like phosphoesterase" evidence="3">
    <location>
        <begin position="41"/>
        <end position="264"/>
    </location>
</feature>
<dbReference type="Gene3D" id="3.90.780.10">
    <property type="entry name" value="5'-Nucleotidase, C-terminal domain"/>
    <property type="match status" value="1"/>
</dbReference>
<dbReference type="GO" id="GO:0016787">
    <property type="term" value="F:hydrolase activity"/>
    <property type="evidence" value="ECO:0007669"/>
    <property type="project" value="InterPro"/>
</dbReference>
<proteinExistence type="predicted"/>
<evidence type="ECO:0000256" key="2">
    <source>
        <dbReference type="SAM" id="SignalP"/>
    </source>
</evidence>
<dbReference type="SUPFAM" id="SSF55816">
    <property type="entry name" value="5'-nucleotidase (syn. UDP-sugar hydrolase), C-terminal domain"/>
    <property type="match status" value="2"/>
</dbReference>
<evidence type="ECO:0000256" key="1">
    <source>
        <dbReference type="SAM" id="MobiDB-lite"/>
    </source>
</evidence>
<evidence type="ECO:0000313" key="6">
    <source>
        <dbReference type="Proteomes" id="UP001316803"/>
    </source>
</evidence>
<dbReference type="Proteomes" id="UP001316803">
    <property type="component" value="Unassembled WGS sequence"/>
</dbReference>
<dbReference type="InterPro" id="IPR041823">
    <property type="entry name" value="YHR202W_N"/>
</dbReference>
<evidence type="ECO:0008006" key="7">
    <source>
        <dbReference type="Google" id="ProtNLM"/>
    </source>
</evidence>
<dbReference type="Gene3D" id="3.60.21.10">
    <property type="match status" value="1"/>
</dbReference>
<gene>
    <name evidence="5" type="ORF">OHC33_001575</name>
</gene>
<evidence type="ECO:0000259" key="4">
    <source>
        <dbReference type="Pfam" id="PF21953"/>
    </source>
</evidence>
<dbReference type="PANTHER" id="PTHR11575:SF43">
    <property type="entry name" value="SER_THR PROTEIN PHOSPHATASE FAMILY (AFU_ORTHOLOGUE AFUA_3G04160)"/>
    <property type="match status" value="1"/>
</dbReference>
<dbReference type="GO" id="GO:0009166">
    <property type="term" value="P:nucleotide catabolic process"/>
    <property type="evidence" value="ECO:0007669"/>
    <property type="project" value="InterPro"/>
</dbReference>
<protein>
    <recommendedName>
        <fullName evidence="7">Calcineurin-like phosphoesterase domain-containing protein</fullName>
    </recommendedName>
</protein>
<dbReference type="AlphaFoldDB" id="A0AAN8EJQ5"/>
<accession>A0AAN8EJQ5</accession>
<keyword evidence="6" id="KW-1185">Reference proteome</keyword>